<name>A0A3S0RGL7_9GAMM</name>
<dbReference type="OrthoDB" id="625456at2"/>
<evidence type="ECO:0000313" key="2">
    <source>
        <dbReference type="Proteomes" id="UP000267077"/>
    </source>
</evidence>
<sequence length="376" mass="42574">MLLSTRVLAVEVTDNFDLGGAIRARVDQDSSRGVREFGIDTLMLSAKYNSDSWIGAARYRFYGKDYPYQYTHHFGDINFAEYAWIGYRFDPTQQVQVGLNQIPFGLQRLYSDTFLETVAFTMGLEDVDEVGAKYIKDIGDWNLQTGYYARPAWRGHGTSNGSTYSTVVTPGDSYVDGGSRNVERNMFVARLARNVQMGAWKNEFGASVLTSTLYNLDTHRDGQRYDAAVHYTGKNGPWNVRLQYTRQTMSLKNPMGDNQTISVGGYDGTYNMATRGNLYQANASYAIPGSYLGGWIKDAQLYTSYDLYVKSDPQFRNTQRWIVGTSFSLKFLSIYVEWREGRNDPYIGDSSYAQSLAAGGVNDWRGQLFMSIGYYF</sequence>
<evidence type="ECO:0008006" key="3">
    <source>
        <dbReference type="Google" id="ProtNLM"/>
    </source>
</evidence>
<dbReference type="Gene3D" id="2.40.160.10">
    <property type="entry name" value="Porin"/>
    <property type="match status" value="1"/>
</dbReference>
<dbReference type="Proteomes" id="UP000267077">
    <property type="component" value="Unassembled WGS sequence"/>
</dbReference>
<dbReference type="SUPFAM" id="SSF56935">
    <property type="entry name" value="Porins"/>
    <property type="match status" value="1"/>
</dbReference>
<proteinExistence type="predicted"/>
<protein>
    <recommendedName>
        <fullName evidence="3">Porin</fullName>
    </recommendedName>
</protein>
<dbReference type="InterPro" id="IPR023614">
    <property type="entry name" value="Porin_dom_sf"/>
</dbReference>
<keyword evidence="2" id="KW-1185">Reference proteome</keyword>
<evidence type="ECO:0000313" key="1">
    <source>
        <dbReference type="EMBL" id="RUL66836.1"/>
    </source>
</evidence>
<gene>
    <name evidence="1" type="ORF">EKH79_01540</name>
</gene>
<comment type="caution">
    <text evidence="1">The sequence shown here is derived from an EMBL/GenBank/DDBJ whole genome shotgun (WGS) entry which is preliminary data.</text>
</comment>
<accession>A0A3S0RGL7</accession>
<dbReference type="EMBL" id="RYZR01000002">
    <property type="protein sequence ID" value="RUL66836.1"/>
    <property type="molecule type" value="Genomic_DNA"/>
</dbReference>
<dbReference type="AlphaFoldDB" id="A0A3S0RGL7"/>
<organism evidence="1 2">
    <name type="scientific">Dyella dinghuensis</name>
    <dbReference type="NCBI Taxonomy" id="1920169"/>
    <lineage>
        <taxon>Bacteria</taxon>
        <taxon>Pseudomonadati</taxon>
        <taxon>Pseudomonadota</taxon>
        <taxon>Gammaproteobacteria</taxon>
        <taxon>Lysobacterales</taxon>
        <taxon>Rhodanobacteraceae</taxon>
        <taxon>Dyella</taxon>
    </lineage>
</organism>
<reference evidence="1 2" key="1">
    <citation type="submission" date="2018-12" db="EMBL/GenBank/DDBJ databases">
        <title>Dyella dinghuensis sp. nov. DHOA06 and Dyella choica sp. nov. 4M-K27, isolated from forest soil.</title>
        <authorList>
            <person name="Qiu L.-H."/>
            <person name="Gao Z.-H."/>
        </authorList>
    </citation>
    <scope>NUCLEOTIDE SEQUENCE [LARGE SCALE GENOMIC DNA]</scope>
    <source>
        <strain evidence="1 2">DHOA06</strain>
    </source>
</reference>